<dbReference type="SMART" id="SM01288">
    <property type="entry name" value="FISNA"/>
    <property type="match status" value="1"/>
</dbReference>
<keyword evidence="4" id="KW-1003">Cell membrane</keyword>
<dbReference type="Pfam" id="PF05729">
    <property type="entry name" value="NACHT"/>
    <property type="match status" value="1"/>
</dbReference>
<dbReference type="Ensembl" id="ENSCUST00005016713.1">
    <property type="protein sequence ID" value="ENSCUSP00005016099.1"/>
    <property type="gene ID" value="ENSCUSG00005010327.1"/>
</dbReference>
<evidence type="ECO:0000256" key="6">
    <source>
        <dbReference type="ARBA" id="ARBA00022588"/>
    </source>
</evidence>
<dbReference type="Pfam" id="PF00619">
    <property type="entry name" value="CARD"/>
    <property type="match status" value="1"/>
</dbReference>
<dbReference type="Gene3D" id="3.80.10.10">
    <property type="entry name" value="Ribonuclease Inhibitor"/>
    <property type="match status" value="4"/>
</dbReference>
<sequence length="1127" mass="122409">MVSLRGGLGQGTEEGSGSPLLPSESEPILHCCLSLSPLTFPGLVQDPPVPLCCPTGTWIQRYHRQLARSISPQFLEDIIRHLRRLELLTAEEAAQVQAASPLPEQVRAVVDVLAGKGSHASQSLQSFIQTSNSQLYLHITVYGSIRAEPMVQKHLESLQSSCGNGLETGALQRLTNLLLVEGLTDIQQKEHDILQVETTKGLPNVSKSIPLEKLFLPLSKVSIPPRISVTIGVAGIGKSTLVKLFVCSWAKGEINRDIMFVLPLTFRELNTYEKLSAERLICSAFPHIPEPGCIAAGAARTLLILDGLDEFKTPLDFSNAAVCTDPKKEIQVDNLITNIIRGNLLQEASVWVTSRPAAARQIPSGLVDRMTEIRGFGAAEMKGFLDQMFLDNRDLSSQVLQHIRANRSLHVLCTIPGFCWISGSSIAYFLKHSSDQSQETTVVPRTLSEIYSYYFKMALSGDWLEKPREALRIEQAVNTSKKLVGSLGRLAFYGLLRKKHVFYEQDMKAYGIDLSLLHSSLSTRLLLKEDMQASTAYYFSHLTIQEFLAALYYYTAAKRAIFDLFTESGVSWPKLGFLTHFRSAVQRALQAEDRQLDIFVRFLSGLLSPQVNRLLCGWLLLKDEHGGFRSQAISVLQGCLNADQAVSSRAVNAMRCLHEIQHTDIAQAVEEAMRSGSLAGMLTPTNCSALAYLLQVSDVCLEETNLSNCLTYNVCKSLLSQLLFCHNLRLDNNQFKDDVMELLGSVLSVKDCQIQRLSLAENQISNKGAKALARSLLVNRSLMVLDLRSNSIGPTGPCKAPGPAVEASRHGFTPVSHSLQHNSIKEDGATFLAEALLTNHRLMTLHLQKNAIGAQGARKIAEALKQNCSLRELILSSNSVGDNGSIALAEALRVNHSLQSLDLQSNSISSAGVTALTAALCSNKGLLSLNLRENSISKEGGPAIARALRSNSTLRKLDLAANLLYDEGGKAIALAIKENRALTSLHLQENAIGDEGMAALSAALKVNSTLADLHLQVASVGAAGAQALAEALMVNKSLQILDLRGNSLGLAGAKAMAQALRVNRSLRRLNLQENSLGMEGAICIATALKGNHGLTYVNLQGNCIGQSGAKMISDAIRTNVPDCVVDV</sequence>
<dbReference type="InterPro" id="IPR001315">
    <property type="entry name" value="CARD"/>
</dbReference>
<keyword evidence="9" id="KW-0547">Nucleotide-binding</keyword>
<protein>
    <submittedName>
        <fullName evidence="20">NLR family CARD domain containing 3</fullName>
    </submittedName>
</protein>
<dbReference type="InterPro" id="IPR007111">
    <property type="entry name" value="NACHT_NTPase"/>
</dbReference>
<dbReference type="Gene3D" id="3.40.50.300">
    <property type="entry name" value="P-loop containing nucleotide triphosphate hydrolases"/>
    <property type="match status" value="1"/>
</dbReference>
<dbReference type="FunFam" id="3.80.10.10:FF:000483">
    <property type="entry name" value="NLR family, CARD domain-containing 3"/>
    <property type="match status" value="1"/>
</dbReference>
<evidence type="ECO:0000256" key="3">
    <source>
        <dbReference type="ARBA" id="ARBA00004496"/>
    </source>
</evidence>
<dbReference type="SUPFAM" id="SSF47986">
    <property type="entry name" value="DEATH domain"/>
    <property type="match status" value="1"/>
</dbReference>
<dbReference type="FunFam" id="3.80.10.10:FF:000236">
    <property type="entry name" value="NLR family CARD domain containing 3"/>
    <property type="match status" value="1"/>
</dbReference>
<comment type="similarity">
    <text evidence="16">Belongs to the NOD1-NOD2 family.</text>
</comment>
<dbReference type="SUPFAM" id="SSF52047">
    <property type="entry name" value="RNI-like"/>
    <property type="match status" value="2"/>
</dbReference>
<dbReference type="InterPro" id="IPR001611">
    <property type="entry name" value="Leu-rich_rpt"/>
</dbReference>
<evidence type="ECO:0000256" key="14">
    <source>
        <dbReference type="ARBA" id="ARBA00023139"/>
    </source>
</evidence>
<dbReference type="PROSITE" id="PS50837">
    <property type="entry name" value="NACHT"/>
    <property type="match status" value="1"/>
</dbReference>
<evidence type="ECO:0000256" key="8">
    <source>
        <dbReference type="ARBA" id="ARBA00022737"/>
    </source>
</evidence>
<feature type="region of interest" description="Disordered" evidence="17">
    <location>
        <begin position="1"/>
        <end position="22"/>
    </location>
</feature>
<evidence type="ECO:0000256" key="13">
    <source>
        <dbReference type="ARBA" id="ARBA00023136"/>
    </source>
</evidence>
<keyword evidence="12" id="KW-0391">Immunity</keyword>
<keyword evidence="10" id="KW-0067">ATP-binding</keyword>
<keyword evidence="15" id="KW-0449">Lipoprotein</keyword>
<dbReference type="InterPro" id="IPR011029">
    <property type="entry name" value="DEATH-like_dom_sf"/>
</dbReference>
<dbReference type="PROSITE" id="PS50209">
    <property type="entry name" value="CARD"/>
    <property type="match status" value="1"/>
</dbReference>
<accession>A0A8C3URG3</accession>
<feature type="compositionally biased region" description="Gly residues" evidence="17">
    <location>
        <begin position="1"/>
        <end position="14"/>
    </location>
</feature>
<keyword evidence="5" id="KW-0963">Cytoplasm</keyword>
<evidence type="ECO:0000256" key="11">
    <source>
        <dbReference type="ARBA" id="ARBA00022843"/>
    </source>
</evidence>
<evidence type="ECO:0000256" key="7">
    <source>
        <dbReference type="ARBA" id="ARBA00022614"/>
    </source>
</evidence>
<dbReference type="Pfam" id="PF13516">
    <property type="entry name" value="LRR_6"/>
    <property type="match status" value="10"/>
</dbReference>
<dbReference type="Gene3D" id="1.10.533.10">
    <property type="entry name" value="Death Domain, Fas"/>
    <property type="match status" value="1"/>
</dbReference>
<keyword evidence="6" id="KW-0399">Innate immunity</keyword>
<dbReference type="Pfam" id="PF17779">
    <property type="entry name" value="WHD_NOD2"/>
    <property type="match status" value="1"/>
</dbReference>
<keyword evidence="14" id="KW-0564">Palmitate</keyword>
<keyword evidence="11" id="KW-0832">Ubl conjugation</keyword>
<name>A0A8C3URG3_CATUS</name>
<dbReference type="Proteomes" id="UP000694563">
    <property type="component" value="Chromosome 16"/>
</dbReference>
<evidence type="ECO:0000256" key="15">
    <source>
        <dbReference type="ARBA" id="ARBA00023288"/>
    </source>
</evidence>
<reference evidence="20" key="3">
    <citation type="submission" date="2025-09" db="UniProtKB">
        <authorList>
            <consortium name="Ensembl"/>
        </authorList>
    </citation>
    <scope>IDENTIFICATION</scope>
</reference>
<dbReference type="GO" id="GO:0005524">
    <property type="term" value="F:ATP binding"/>
    <property type="evidence" value="ECO:0007669"/>
    <property type="project" value="UniProtKB-KW"/>
</dbReference>
<feature type="domain" description="CARD" evidence="18">
    <location>
        <begin position="59"/>
        <end position="143"/>
    </location>
</feature>
<gene>
    <name evidence="20" type="primary">NLRC3</name>
</gene>
<dbReference type="PANTHER" id="PTHR24106">
    <property type="entry name" value="NACHT, LRR AND CARD DOMAINS-CONTAINING"/>
    <property type="match status" value="1"/>
</dbReference>
<dbReference type="SMART" id="SM00368">
    <property type="entry name" value="LRR_RI"/>
    <property type="match status" value="12"/>
</dbReference>
<dbReference type="GO" id="GO:0016323">
    <property type="term" value="C:basolateral plasma membrane"/>
    <property type="evidence" value="ECO:0007669"/>
    <property type="project" value="UniProtKB-SubCell"/>
</dbReference>
<evidence type="ECO:0000256" key="1">
    <source>
        <dbReference type="ARBA" id="ARBA00004187"/>
    </source>
</evidence>
<dbReference type="Pfam" id="PF17776">
    <property type="entry name" value="NLRC4_HD2"/>
    <property type="match status" value="1"/>
</dbReference>
<evidence type="ECO:0000256" key="9">
    <source>
        <dbReference type="ARBA" id="ARBA00022741"/>
    </source>
</evidence>
<evidence type="ECO:0000313" key="21">
    <source>
        <dbReference type="Proteomes" id="UP000694563"/>
    </source>
</evidence>
<dbReference type="InterPro" id="IPR041075">
    <property type="entry name" value="NOD1/2_WH"/>
</dbReference>
<proteinExistence type="inferred from homology"/>
<evidence type="ECO:0000259" key="19">
    <source>
        <dbReference type="PROSITE" id="PS50837"/>
    </source>
</evidence>
<feature type="domain" description="NACHT" evidence="19">
    <location>
        <begin position="226"/>
        <end position="358"/>
    </location>
</feature>
<dbReference type="InterPro" id="IPR027417">
    <property type="entry name" value="P-loop_NTPase"/>
</dbReference>
<evidence type="ECO:0000256" key="4">
    <source>
        <dbReference type="ARBA" id="ARBA00022475"/>
    </source>
</evidence>
<evidence type="ECO:0000256" key="17">
    <source>
        <dbReference type="SAM" id="MobiDB-lite"/>
    </source>
</evidence>
<dbReference type="AlphaFoldDB" id="A0A8C3URG3"/>
<keyword evidence="13" id="KW-0472">Membrane</keyword>
<dbReference type="GO" id="GO:0042981">
    <property type="term" value="P:regulation of apoptotic process"/>
    <property type="evidence" value="ECO:0007669"/>
    <property type="project" value="InterPro"/>
</dbReference>
<dbReference type="InterPro" id="IPR041267">
    <property type="entry name" value="NLRP_HD2"/>
</dbReference>
<comment type="subcellular location">
    <subcellularLocation>
        <location evidence="1">Basolateral cell membrane</location>
    </subcellularLocation>
    <subcellularLocation>
        <location evidence="2">Cell membrane</location>
        <topology evidence="2">Lipid-anchor</topology>
    </subcellularLocation>
    <subcellularLocation>
        <location evidence="3">Cytoplasm</location>
    </subcellularLocation>
</comment>
<evidence type="ECO:0000256" key="16">
    <source>
        <dbReference type="ARBA" id="ARBA00038296"/>
    </source>
</evidence>
<evidence type="ECO:0000256" key="5">
    <source>
        <dbReference type="ARBA" id="ARBA00022490"/>
    </source>
</evidence>
<reference evidence="20" key="2">
    <citation type="submission" date="2025-08" db="UniProtKB">
        <authorList>
            <consortium name="Ensembl"/>
        </authorList>
    </citation>
    <scope>IDENTIFICATION</scope>
</reference>
<reference evidence="20" key="1">
    <citation type="submission" date="2020-10" db="EMBL/GenBank/DDBJ databases">
        <title>Catharus ustulatus (Swainson's thrush) genome, bCatUst1, primary haplotype v2.</title>
        <authorList>
            <person name="Delmore K."/>
            <person name="Vafadar M."/>
            <person name="Formenti G."/>
            <person name="Chow W."/>
            <person name="Pelan S."/>
            <person name="Howe K."/>
            <person name="Rhie A."/>
            <person name="Mountcastle J."/>
            <person name="Haase B."/>
            <person name="Fedrigo O."/>
            <person name="Jarvis E.D."/>
        </authorList>
    </citation>
    <scope>NUCLEOTIDE SEQUENCE [LARGE SCALE GENOMIC DNA]</scope>
</reference>
<dbReference type="InterPro" id="IPR051261">
    <property type="entry name" value="NLR"/>
</dbReference>
<dbReference type="GO" id="GO:0005737">
    <property type="term" value="C:cytoplasm"/>
    <property type="evidence" value="ECO:0007669"/>
    <property type="project" value="UniProtKB-SubCell"/>
</dbReference>
<dbReference type="InterPro" id="IPR032675">
    <property type="entry name" value="LRR_dom_sf"/>
</dbReference>
<evidence type="ECO:0000259" key="18">
    <source>
        <dbReference type="PROSITE" id="PS50209"/>
    </source>
</evidence>
<dbReference type="InterPro" id="IPR029495">
    <property type="entry name" value="NACHT-assoc"/>
</dbReference>
<dbReference type="GO" id="GO:0045087">
    <property type="term" value="P:innate immune response"/>
    <property type="evidence" value="ECO:0007669"/>
    <property type="project" value="UniProtKB-KW"/>
</dbReference>
<evidence type="ECO:0000256" key="2">
    <source>
        <dbReference type="ARBA" id="ARBA00004193"/>
    </source>
</evidence>
<organism evidence="20 21">
    <name type="scientific">Catharus ustulatus</name>
    <name type="common">Russet-backed thrush</name>
    <name type="synonym">Hylocichla ustulatus</name>
    <dbReference type="NCBI Taxonomy" id="91951"/>
    <lineage>
        <taxon>Eukaryota</taxon>
        <taxon>Metazoa</taxon>
        <taxon>Chordata</taxon>
        <taxon>Craniata</taxon>
        <taxon>Vertebrata</taxon>
        <taxon>Euteleostomi</taxon>
        <taxon>Archelosauria</taxon>
        <taxon>Archosauria</taxon>
        <taxon>Dinosauria</taxon>
        <taxon>Saurischia</taxon>
        <taxon>Theropoda</taxon>
        <taxon>Coelurosauria</taxon>
        <taxon>Aves</taxon>
        <taxon>Neognathae</taxon>
        <taxon>Neoaves</taxon>
        <taxon>Telluraves</taxon>
        <taxon>Australaves</taxon>
        <taxon>Passeriformes</taxon>
        <taxon>Turdidae</taxon>
        <taxon>Catharus</taxon>
    </lineage>
</organism>
<keyword evidence="8" id="KW-0677">Repeat</keyword>
<keyword evidence="21" id="KW-1185">Reference proteome</keyword>
<evidence type="ECO:0000256" key="10">
    <source>
        <dbReference type="ARBA" id="ARBA00022840"/>
    </source>
</evidence>
<keyword evidence="7" id="KW-0433">Leucine-rich repeat</keyword>
<evidence type="ECO:0000313" key="20">
    <source>
        <dbReference type="Ensembl" id="ENSCUSP00005016099.1"/>
    </source>
</evidence>
<evidence type="ECO:0000256" key="12">
    <source>
        <dbReference type="ARBA" id="ARBA00022859"/>
    </source>
</evidence>